<dbReference type="PANTHER" id="PTHR23501:SF199">
    <property type="entry name" value="MFS EFFLUX TRANSPORTER INPD-RELATED"/>
    <property type="match status" value="1"/>
</dbReference>
<dbReference type="AlphaFoldDB" id="A0AAE8MBU2"/>
<organism evidence="8 9">
    <name type="scientific">Fusarium torulosum</name>
    <dbReference type="NCBI Taxonomy" id="33205"/>
    <lineage>
        <taxon>Eukaryota</taxon>
        <taxon>Fungi</taxon>
        <taxon>Dikarya</taxon>
        <taxon>Ascomycota</taxon>
        <taxon>Pezizomycotina</taxon>
        <taxon>Sordariomycetes</taxon>
        <taxon>Hypocreomycetidae</taxon>
        <taxon>Hypocreales</taxon>
        <taxon>Nectriaceae</taxon>
        <taxon>Fusarium</taxon>
    </lineage>
</organism>
<evidence type="ECO:0000256" key="4">
    <source>
        <dbReference type="ARBA" id="ARBA00023136"/>
    </source>
</evidence>
<evidence type="ECO:0000256" key="5">
    <source>
        <dbReference type="ARBA" id="ARBA00023180"/>
    </source>
</evidence>
<name>A0AAE8MBU2_9HYPO</name>
<dbReference type="InterPro" id="IPR036259">
    <property type="entry name" value="MFS_trans_sf"/>
</dbReference>
<protein>
    <submittedName>
        <fullName evidence="8">Related to DHA14-like major facilitator, ABC transporter</fullName>
    </submittedName>
</protein>
<dbReference type="GO" id="GO:0005886">
    <property type="term" value="C:plasma membrane"/>
    <property type="evidence" value="ECO:0007669"/>
    <property type="project" value="TreeGrafter"/>
</dbReference>
<dbReference type="GO" id="GO:0022857">
    <property type="term" value="F:transmembrane transporter activity"/>
    <property type="evidence" value="ECO:0007669"/>
    <property type="project" value="InterPro"/>
</dbReference>
<dbReference type="Pfam" id="PF07690">
    <property type="entry name" value="MFS_1"/>
    <property type="match status" value="1"/>
</dbReference>
<accession>A0AAE8MBU2</accession>
<dbReference type="PROSITE" id="PS50850">
    <property type="entry name" value="MFS"/>
    <property type="match status" value="1"/>
</dbReference>
<feature type="domain" description="Major facilitator superfamily (MFS) profile" evidence="7">
    <location>
        <begin position="1"/>
        <end position="240"/>
    </location>
</feature>
<comment type="subcellular location">
    <subcellularLocation>
        <location evidence="1">Membrane</location>
        <topology evidence="1">Multi-pass membrane protein</topology>
    </subcellularLocation>
</comment>
<feature type="transmembrane region" description="Helical" evidence="6">
    <location>
        <begin position="122"/>
        <end position="146"/>
    </location>
</feature>
<gene>
    <name evidence="8" type="ORF">FTOL_07474</name>
</gene>
<feature type="transmembrane region" description="Helical" evidence="6">
    <location>
        <begin position="12"/>
        <end position="45"/>
    </location>
</feature>
<feature type="transmembrane region" description="Helical" evidence="6">
    <location>
        <begin position="65"/>
        <end position="85"/>
    </location>
</feature>
<evidence type="ECO:0000313" key="8">
    <source>
        <dbReference type="EMBL" id="SPJ79083.1"/>
    </source>
</evidence>
<dbReference type="PANTHER" id="PTHR23501">
    <property type="entry name" value="MAJOR FACILITATOR SUPERFAMILY"/>
    <property type="match status" value="1"/>
</dbReference>
<evidence type="ECO:0000259" key="7">
    <source>
        <dbReference type="PROSITE" id="PS50850"/>
    </source>
</evidence>
<dbReference type="Proteomes" id="UP001187734">
    <property type="component" value="Unassembled WGS sequence"/>
</dbReference>
<evidence type="ECO:0000256" key="6">
    <source>
        <dbReference type="SAM" id="Phobius"/>
    </source>
</evidence>
<evidence type="ECO:0000256" key="1">
    <source>
        <dbReference type="ARBA" id="ARBA00004141"/>
    </source>
</evidence>
<evidence type="ECO:0000256" key="2">
    <source>
        <dbReference type="ARBA" id="ARBA00022692"/>
    </source>
</evidence>
<dbReference type="Gene3D" id="1.20.1250.20">
    <property type="entry name" value="MFS general substrate transporter like domains"/>
    <property type="match status" value="1"/>
</dbReference>
<keyword evidence="2 6" id="KW-0812">Transmembrane</keyword>
<dbReference type="InterPro" id="IPR011701">
    <property type="entry name" value="MFS"/>
</dbReference>
<feature type="transmembrane region" description="Helical" evidence="6">
    <location>
        <begin position="197"/>
        <end position="216"/>
    </location>
</feature>
<evidence type="ECO:0000313" key="9">
    <source>
        <dbReference type="Proteomes" id="UP001187734"/>
    </source>
</evidence>
<keyword evidence="4 6" id="KW-0472">Membrane</keyword>
<reference evidence="8" key="1">
    <citation type="submission" date="2018-03" db="EMBL/GenBank/DDBJ databases">
        <authorList>
            <person name="Guldener U."/>
        </authorList>
    </citation>
    <scope>NUCLEOTIDE SEQUENCE</scope>
</reference>
<feature type="transmembrane region" description="Helical" evidence="6">
    <location>
        <begin position="97"/>
        <end position="116"/>
    </location>
</feature>
<dbReference type="InterPro" id="IPR020846">
    <property type="entry name" value="MFS_dom"/>
</dbReference>
<dbReference type="EMBL" id="ONZP01000251">
    <property type="protein sequence ID" value="SPJ79083.1"/>
    <property type="molecule type" value="Genomic_DNA"/>
</dbReference>
<sequence length="240" mass="26126">MGQQEEDGYLHGLPLLLMTLLLMVGVLMISLDNSIIAWYATAYLLTQLSFQPTFGKTYTFFNLKWVYLASSIIFEGGSVLCTAAPSSPAFIVGRADAGLGAAGIFCGAMIIISRIAEIRKPPLLLAIVSSMYGISSVIGPSLGVVFTHSKQLTWRFCLWINLPLGALMALIICFFYPLSLGEAPDGDHTLKEKLLGLWLKSAVILAGTLVCLFFTLQRGGAVYPWSDSPVWVVFWALACF</sequence>
<keyword evidence="9" id="KW-1185">Reference proteome</keyword>
<proteinExistence type="predicted"/>
<dbReference type="SUPFAM" id="SSF103473">
    <property type="entry name" value="MFS general substrate transporter"/>
    <property type="match status" value="1"/>
</dbReference>
<comment type="caution">
    <text evidence="8">The sequence shown here is derived from an EMBL/GenBank/DDBJ whole genome shotgun (WGS) entry which is preliminary data.</text>
</comment>
<keyword evidence="3 6" id="KW-1133">Transmembrane helix</keyword>
<feature type="transmembrane region" description="Helical" evidence="6">
    <location>
        <begin position="158"/>
        <end position="177"/>
    </location>
</feature>
<evidence type="ECO:0000256" key="3">
    <source>
        <dbReference type="ARBA" id="ARBA00022989"/>
    </source>
</evidence>
<keyword evidence="5" id="KW-0325">Glycoprotein</keyword>